<protein>
    <submittedName>
        <fullName evidence="1">Uncharacterized protein</fullName>
    </submittedName>
</protein>
<reference evidence="1" key="1">
    <citation type="submission" date="2018-05" db="EMBL/GenBank/DDBJ databases">
        <authorList>
            <person name="Lanie J.A."/>
            <person name="Ng W.-L."/>
            <person name="Kazmierczak K.M."/>
            <person name="Andrzejewski T.M."/>
            <person name="Davidsen T.M."/>
            <person name="Wayne K.J."/>
            <person name="Tettelin H."/>
            <person name="Glass J.I."/>
            <person name="Rusch D."/>
            <person name="Podicherti R."/>
            <person name="Tsui H.-C.T."/>
            <person name="Winkler M.E."/>
        </authorList>
    </citation>
    <scope>NUCLEOTIDE SEQUENCE</scope>
</reference>
<name>A0A381X6D6_9ZZZZ</name>
<dbReference type="EMBL" id="UINC01014026">
    <property type="protein sequence ID" value="SVA60122.1"/>
    <property type="molecule type" value="Genomic_DNA"/>
</dbReference>
<evidence type="ECO:0000313" key="1">
    <source>
        <dbReference type="EMBL" id="SVA60122.1"/>
    </source>
</evidence>
<gene>
    <name evidence="1" type="ORF">METZ01_LOCUS112976</name>
</gene>
<organism evidence="1">
    <name type="scientific">marine metagenome</name>
    <dbReference type="NCBI Taxonomy" id="408172"/>
    <lineage>
        <taxon>unclassified sequences</taxon>
        <taxon>metagenomes</taxon>
        <taxon>ecological metagenomes</taxon>
    </lineage>
</organism>
<proteinExistence type="predicted"/>
<accession>A0A381X6D6</accession>
<feature type="non-terminal residue" evidence="1">
    <location>
        <position position="1"/>
    </location>
</feature>
<sequence length="1020" mass="116136">WNGSDFMSLVDDADGLVYWNLTIDEFDTCELEIQGSLYAVDAGAIGQTEGGWSHVAGLGEWYNFPCDEYGDYDPVIVSAYQNGTWIDDPESLDTGTTEMRLDFSDLDPGTQYYIEVNWHADGEGGDWTSFWFDPANTTEYLFNVSAGEWSCWVQVNYNLQIENVFGWTNWMGDRGYQYPTPCTEAGDIALESEEAGSWGWADVENGTNDLRWNLTSLATGYDYAVEWFVEINNDGVSHYDYQLWTPTTGDQTIPWDLTVDNATDCEVHIWARMLVDVSEAGDEVDWYEVGYWSNSFWIENSTCVYSDSISLLVDVDGNWTHDTGNLSAGSNQMMWDTSNLSAGTDYRIYWYWFSDNYDSESHDLYFTADGSPIEWELNVALWSCDAYVSYNLQIQTFRGWDYWVDGEDWNFDAPCEEVQYNDTQNAVMELNVFQNGTWTPISNTTTFEAGATPILANLSGLVQDYEYYSQMEVYYDDHLNSFVSNTWTASSDYESTYDNLTIAGFVCTVEVYIELYVYLPEGWTMVSYLGEYASGPCDGTEGDAQIRTPLYADLGSNGTWTLVDDATTFQSGTTPMLWDLSALDDGTNYYIHFHGAGQHVYSGYTDDMNDNELFEDGYWNMTVDQFSCNIDIWIEIEAVSDVTGWHSFGYQYIYPDADCVDGGDIGLQYEFNGTWVDLYEYEYLVIGAGTTQFHWTLTNLSTGYNYSLQWSQYINGVWQGEEQYEWYADSGSSDVDWNVTIDEFTCSVSIHAYLYVESPISGTSQVESFHIYPSGPCEPPFGLDAYHDNGTVSQDVEYLEGGTTQMLFDFSGMEPGNQYYVEYHWSTDSSSEGWFGEYVNVSNSTSGLWWNITLLQTDCFVDLNVNLANTTDGWNSWGSYHFDLTGPCDSLFELMEQDGNGSWQLVGDSLGTGTNEMQWDLSNLEPGMDYHFDWTVISQTFYDQHSDAITADGSDIDWILELSHWDCYVYVYAYLYEVENSSGNLSLHYADSQIYLFDVSPCVDAELELESQQGGEWGWH</sequence>
<dbReference type="AlphaFoldDB" id="A0A381X6D6"/>
<feature type="non-terminal residue" evidence="1">
    <location>
        <position position="1020"/>
    </location>
</feature>